<feature type="transmembrane region" description="Helical" evidence="17">
    <location>
        <begin position="83"/>
        <end position="104"/>
    </location>
</feature>
<comment type="similarity">
    <text evidence="2 17">Belongs to the UppP family.</text>
</comment>
<evidence type="ECO:0000313" key="18">
    <source>
        <dbReference type="EMBL" id="ACB85341.1"/>
    </source>
</evidence>
<evidence type="ECO:0000256" key="6">
    <source>
        <dbReference type="ARBA" id="ARBA00022692"/>
    </source>
</evidence>
<comment type="miscellaneous">
    <text evidence="17">Bacitracin is thought to be involved in the inhibition of peptidoglycan synthesis by sequestering undecaprenyl diphosphate, thereby reducing the pool of lipid carrier available.</text>
</comment>
<sequence>MLELFILGLIQGITEFLPVSSSAHLVIGEKIMGLEYPGLIVEITLHFASFVALLIYFNTEIWDLITNSLKYLIKKSSYCKQQFSLMVFLIVTTLISGITGIILEQVLGEYIKHLAVTGTSLIITGCLLILIEKSHKFHFIFLKQEQDLFIKDSFFMGICQGLSVIPGISRSGITVIAGISQGYSKDLAVKLSFLLAFPIILGSFVYKLPSLIQIYQNTPSQAIEMIPGLQELIVSFVACLLASIIGIKSLISLVKRSKLSLFAIYVIFIGIIILVSISM</sequence>
<evidence type="ECO:0000256" key="8">
    <source>
        <dbReference type="ARBA" id="ARBA00022960"/>
    </source>
</evidence>
<feature type="transmembrane region" description="Helical" evidence="17">
    <location>
        <begin position="110"/>
        <end position="131"/>
    </location>
</feature>
<keyword evidence="6 17" id="KW-0812">Transmembrane</keyword>
<comment type="subcellular location">
    <subcellularLocation>
        <location evidence="1 17">Cell membrane</location>
        <topology evidence="1 17">Multi-pass membrane protein</topology>
    </subcellularLocation>
</comment>
<keyword evidence="13 17" id="KW-0961">Cell wall biogenesis/degradation</keyword>
<evidence type="ECO:0000256" key="10">
    <source>
        <dbReference type="ARBA" id="ARBA00022989"/>
    </source>
</evidence>
<evidence type="ECO:0000256" key="11">
    <source>
        <dbReference type="ARBA" id="ARBA00023136"/>
    </source>
</evidence>
<dbReference type="GO" id="GO:0009252">
    <property type="term" value="P:peptidoglycan biosynthetic process"/>
    <property type="evidence" value="ECO:0007669"/>
    <property type="project" value="UniProtKB-KW"/>
</dbReference>
<evidence type="ECO:0000256" key="9">
    <source>
        <dbReference type="ARBA" id="ARBA00022984"/>
    </source>
</evidence>
<evidence type="ECO:0000256" key="14">
    <source>
        <dbReference type="ARBA" id="ARBA00032707"/>
    </source>
</evidence>
<dbReference type="RefSeq" id="WP_012448208.1">
    <property type="nucleotide sequence ID" value="NC_010718.1"/>
</dbReference>
<evidence type="ECO:0000256" key="17">
    <source>
        <dbReference type="HAMAP-Rule" id="MF_01006"/>
    </source>
</evidence>
<keyword evidence="19" id="KW-1185">Reference proteome</keyword>
<reference evidence="18 19" key="1">
    <citation type="submission" date="2008-04" db="EMBL/GenBank/DDBJ databases">
        <title>Complete sequence of chromosome of Natranaerobius thermophilus JW/NM-WN-LF.</title>
        <authorList>
            <consortium name="US DOE Joint Genome Institute"/>
            <person name="Copeland A."/>
            <person name="Lucas S."/>
            <person name="Lapidus A."/>
            <person name="Glavina del Rio T."/>
            <person name="Dalin E."/>
            <person name="Tice H."/>
            <person name="Bruce D."/>
            <person name="Goodwin L."/>
            <person name="Pitluck S."/>
            <person name="Chertkov O."/>
            <person name="Brettin T."/>
            <person name="Detter J.C."/>
            <person name="Han C."/>
            <person name="Kuske C.R."/>
            <person name="Schmutz J."/>
            <person name="Larimer F."/>
            <person name="Land M."/>
            <person name="Hauser L."/>
            <person name="Kyrpides N."/>
            <person name="Lykidis A."/>
            <person name="Mesbah N.M."/>
            <person name="Wiegel J."/>
        </authorList>
    </citation>
    <scope>NUCLEOTIDE SEQUENCE [LARGE SCALE GENOMIC DNA]</scope>
    <source>
        <strain evidence="19">ATCC BAA-1301 / DSM 18059 / JW/NM-WN-LF</strain>
    </source>
</reference>
<evidence type="ECO:0000256" key="16">
    <source>
        <dbReference type="ARBA" id="ARBA00047594"/>
    </source>
</evidence>
<dbReference type="eggNOG" id="COG1968">
    <property type="taxonomic scope" value="Bacteria"/>
</dbReference>
<keyword evidence="8 17" id="KW-0133">Cell shape</keyword>
<evidence type="ECO:0000256" key="1">
    <source>
        <dbReference type="ARBA" id="ARBA00004651"/>
    </source>
</evidence>
<proteinExistence type="inferred from homology"/>
<feature type="transmembrane region" description="Helical" evidence="17">
    <location>
        <begin position="226"/>
        <end position="247"/>
    </location>
</feature>
<dbReference type="FunCoup" id="B2A5I6">
    <property type="interactions" value="318"/>
</dbReference>
<keyword evidence="7 17" id="KW-0378">Hydrolase</keyword>
<dbReference type="HAMAP" id="MF_01006">
    <property type="entry name" value="Undec_diphosphatase"/>
    <property type="match status" value="1"/>
</dbReference>
<keyword evidence="11 17" id="KW-0472">Membrane</keyword>
<comment type="catalytic activity">
    <reaction evidence="16 17">
        <text>di-trans,octa-cis-undecaprenyl diphosphate + H2O = di-trans,octa-cis-undecaprenyl phosphate + phosphate + H(+)</text>
        <dbReference type="Rhea" id="RHEA:28094"/>
        <dbReference type="ChEBI" id="CHEBI:15377"/>
        <dbReference type="ChEBI" id="CHEBI:15378"/>
        <dbReference type="ChEBI" id="CHEBI:43474"/>
        <dbReference type="ChEBI" id="CHEBI:58405"/>
        <dbReference type="ChEBI" id="CHEBI:60392"/>
        <dbReference type="EC" id="3.6.1.27"/>
    </reaction>
</comment>
<dbReference type="GO" id="GO:0008360">
    <property type="term" value="P:regulation of cell shape"/>
    <property type="evidence" value="ECO:0007669"/>
    <property type="project" value="UniProtKB-KW"/>
</dbReference>
<dbReference type="InParanoid" id="B2A5I6"/>
<dbReference type="Proteomes" id="UP000001683">
    <property type="component" value="Chromosome"/>
</dbReference>
<evidence type="ECO:0000256" key="12">
    <source>
        <dbReference type="ARBA" id="ARBA00023251"/>
    </source>
</evidence>
<dbReference type="STRING" id="457570.Nther_1769"/>
<protein>
    <recommendedName>
        <fullName evidence="4 17">Undecaprenyl-diphosphatase</fullName>
        <ecNumber evidence="3 17">3.6.1.27</ecNumber>
    </recommendedName>
    <alternativeName>
        <fullName evidence="15 17">Bacitracin resistance protein</fullName>
    </alternativeName>
    <alternativeName>
        <fullName evidence="14 17">Undecaprenyl pyrophosphate phosphatase</fullName>
    </alternativeName>
</protein>
<comment type="function">
    <text evidence="17">Catalyzes the dephosphorylation of undecaprenyl diphosphate (UPP). Confers resistance to bacitracin.</text>
</comment>
<feature type="transmembrane region" description="Helical" evidence="17">
    <location>
        <begin position="187"/>
        <end position="206"/>
    </location>
</feature>
<name>B2A5I6_NATTJ</name>
<evidence type="ECO:0000256" key="5">
    <source>
        <dbReference type="ARBA" id="ARBA00022475"/>
    </source>
</evidence>
<dbReference type="GO" id="GO:0050380">
    <property type="term" value="F:undecaprenyl-diphosphatase activity"/>
    <property type="evidence" value="ECO:0007669"/>
    <property type="project" value="UniProtKB-UniRule"/>
</dbReference>
<feature type="transmembrane region" description="Helical" evidence="17">
    <location>
        <begin position="259"/>
        <end position="277"/>
    </location>
</feature>
<dbReference type="Pfam" id="PF02673">
    <property type="entry name" value="BacA"/>
    <property type="match status" value="1"/>
</dbReference>
<dbReference type="GO" id="GO:0005886">
    <property type="term" value="C:plasma membrane"/>
    <property type="evidence" value="ECO:0007669"/>
    <property type="project" value="UniProtKB-SubCell"/>
</dbReference>
<accession>B2A5I6</accession>
<evidence type="ECO:0000256" key="7">
    <source>
        <dbReference type="ARBA" id="ARBA00022801"/>
    </source>
</evidence>
<dbReference type="KEGG" id="nth:Nther_1769"/>
<gene>
    <name evidence="17" type="primary">uppP</name>
    <name evidence="18" type="ordered locus">Nther_1769</name>
</gene>
<keyword evidence="5 17" id="KW-1003">Cell membrane</keyword>
<keyword evidence="9 17" id="KW-0573">Peptidoglycan synthesis</keyword>
<dbReference type="InterPro" id="IPR003824">
    <property type="entry name" value="UppP"/>
</dbReference>
<dbReference type="HOGENOM" id="CLU_060296_1_2_9"/>
<dbReference type="PANTHER" id="PTHR30622">
    <property type="entry name" value="UNDECAPRENYL-DIPHOSPHATASE"/>
    <property type="match status" value="1"/>
</dbReference>
<keyword evidence="12 17" id="KW-0046">Antibiotic resistance</keyword>
<dbReference type="EMBL" id="CP001034">
    <property type="protein sequence ID" value="ACB85341.1"/>
    <property type="molecule type" value="Genomic_DNA"/>
</dbReference>
<dbReference type="PANTHER" id="PTHR30622:SF2">
    <property type="entry name" value="UNDECAPRENYL-DIPHOSPHATASE"/>
    <property type="match status" value="1"/>
</dbReference>
<keyword evidence="10 17" id="KW-1133">Transmembrane helix</keyword>
<evidence type="ECO:0000256" key="2">
    <source>
        <dbReference type="ARBA" id="ARBA00010621"/>
    </source>
</evidence>
<evidence type="ECO:0000256" key="13">
    <source>
        <dbReference type="ARBA" id="ARBA00023316"/>
    </source>
</evidence>
<evidence type="ECO:0000313" key="19">
    <source>
        <dbReference type="Proteomes" id="UP000001683"/>
    </source>
</evidence>
<dbReference type="GO" id="GO:0071555">
    <property type="term" value="P:cell wall organization"/>
    <property type="evidence" value="ECO:0007669"/>
    <property type="project" value="UniProtKB-KW"/>
</dbReference>
<reference evidence="18 19" key="2">
    <citation type="journal article" date="2011" name="J. Bacteriol.">
        <title>Complete genome sequence of the anaerobic, halophilic alkalithermophile Natranaerobius thermophilus JW/NM-WN-LF.</title>
        <authorList>
            <person name="Zhao B."/>
            <person name="Mesbah N.M."/>
            <person name="Dalin E."/>
            <person name="Goodwin L."/>
            <person name="Nolan M."/>
            <person name="Pitluck S."/>
            <person name="Chertkov O."/>
            <person name="Brettin T.S."/>
            <person name="Han J."/>
            <person name="Larimer F.W."/>
            <person name="Land M.L."/>
            <person name="Hauser L."/>
            <person name="Kyrpides N."/>
            <person name="Wiegel J."/>
        </authorList>
    </citation>
    <scope>NUCLEOTIDE SEQUENCE [LARGE SCALE GENOMIC DNA]</scope>
    <source>
        <strain evidence="19">ATCC BAA-1301 / DSM 18059 / JW/NM-WN-LF</strain>
    </source>
</reference>
<evidence type="ECO:0000256" key="4">
    <source>
        <dbReference type="ARBA" id="ARBA00021581"/>
    </source>
</evidence>
<dbReference type="GO" id="GO:0046677">
    <property type="term" value="P:response to antibiotic"/>
    <property type="evidence" value="ECO:0007669"/>
    <property type="project" value="UniProtKB-UniRule"/>
</dbReference>
<dbReference type="AlphaFoldDB" id="B2A5I6"/>
<organism evidence="18 19">
    <name type="scientific">Natranaerobius thermophilus (strain ATCC BAA-1301 / DSM 18059 / JW/NM-WN-LF)</name>
    <dbReference type="NCBI Taxonomy" id="457570"/>
    <lineage>
        <taxon>Bacteria</taxon>
        <taxon>Bacillati</taxon>
        <taxon>Bacillota</taxon>
        <taxon>Clostridia</taxon>
        <taxon>Natranaerobiales</taxon>
        <taxon>Natranaerobiaceae</taxon>
        <taxon>Natranaerobius</taxon>
    </lineage>
</organism>
<evidence type="ECO:0000256" key="3">
    <source>
        <dbReference type="ARBA" id="ARBA00012374"/>
    </source>
</evidence>
<dbReference type="EC" id="3.6.1.27" evidence="3 17"/>
<dbReference type="OrthoDB" id="9808289at2"/>
<evidence type="ECO:0000256" key="15">
    <source>
        <dbReference type="ARBA" id="ARBA00032932"/>
    </source>
</evidence>
<feature type="transmembrane region" description="Helical" evidence="17">
    <location>
        <begin position="39"/>
        <end position="62"/>
    </location>
</feature>